<sequence length="60" mass="7547">MKKEKKKRSKSDFFYLKFLTNLCNDFLSFFFCFFFYYYKNLFSKFIENLKSETNKFDNIV</sequence>
<evidence type="ECO:0000256" key="1">
    <source>
        <dbReference type="SAM" id="Phobius"/>
    </source>
</evidence>
<keyword evidence="1" id="KW-0812">Transmembrane</keyword>
<keyword evidence="3" id="KW-1185">Reference proteome</keyword>
<protein>
    <submittedName>
        <fullName evidence="2">Uncharacterized protein</fullName>
    </submittedName>
</protein>
<name>A0A1B0BCF0_9MUSC</name>
<dbReference type="Proteomes" id="UP000092460">
    <property type="component" value="Unassembled WGS sequence"/>
</dbReference>
<reference evidence="3" key="1">
    <citation type="submission" date="2015-01" db="EMBL/GenBank/DDBJ databases">
        <authorList>
            <person name="Aksoy S."/>
            <person name="Warren W."/>
            <person name="Wilson R.K."/>
        </authorList>
    </citation>
    <scope>NUCLEOTIDE SEQUENCE [LARGE SCALE GENOMIC DNA]</scope>
    <source>
        <strain evidence="3">IAEA</strain>
    </source>
</reference>
<accession>A0A1B0BCF0</accession>
<dbReference type="EMBL" id="JXJN01011988">
    <property type="status" value="NOT_ANNOTATED_CDS"/>
    <property type="molecule type" value="Genomic_DNA"/>
</dbReference>
<keyword evidence="1" id="KW-1133">Transmembrane helix</keyword>
<evidence type="ECO:0000313" key="2">
    <source>
        <dbReference type="EnsemblMetazoa" id="GPPI025653-PA"/>
    </source>
</evidence>
<dbReference type="EnsemblMetazoa" id="GPPI025653-RA">
    <property type="protein sequence ID" value="GPPI025653-PA"/>
    <property type="gene ID" value="GPPI025653"/>
</dbReference>
<reference evidence="2" key="2">
    <citation type="submission" date="2020-05" db="UniProtKB">
        <authorList>
            <consortium name="EnsemblMetazoa"/>
        </authorList>
    </citation>
    <scope>IDENTIFICATION</scope>
    <source>
        <strain evidence="2">IAEA</strain>
    </source>
</reference>
<dbReference type="VEuPathDB" id="VectorBase:GPPI025653"/>
<keyword evidence="1" id="KW-0472">Membrane</keyword>
<evidence type="ECO:0000313" key="3">
    <source>
        <dbReference type="Proteomes" id="UP000092460"/>
    </source>
</evidence>
<dbReference type="AlphaFoldDB" id="A0A1B0BCF0"/>
<organism evidence="2 3">
    <name type="scientific">Glossina palpalis gambiensis</name>
    <dbReference type="NCBI Taxonomy" id="67801"/>
    <lineage>
        <taxon>Eukaryota</taxon>
        <taxon>Metazoa</taxon>
        <taxon>Ecdysozoa</taxon>
        <taxon>Arthropoda</taxon>
        <taxon>Hexapoda</taxon>
        <taxon>Insecta</taxon>
        <taxon>Pterygota</taxon>
        <taxon>Neoptera</taxon>
        <taxon>Endopterygota</taxon>
        <taxon>Diptera</taxon>
        <taxon>Brachycera</taxon>
        <taxon>Muscomorpha</taxon>
        <taxon>Hippoboscoidea</taxon>
        <taxon>Glossinidae</taxon>
        <taxon>Glossina</taxon>
    </lineage>
</organism>
<proteinExistence type="predicted"/>
<feature type="transmembrane region" description="Helical" evidence="1">
    <location>
        <begin position="12"/>
        <end position="38"/>
    </location>
</feature>